<keyword evidence="4" id="KW-0802">TPR repeat</keyword>
<evidence type="ECO:0000256" key="6">
    <source>
        <dbReference type="SAM" id="MobiDB-lite"/>
    </source>
</evidence>
<protein>
    <recommendedName>
        <fullName evidence="7">Tetratricopeptide SHNi-TPR domain-containing protein</fullName>
    </recommendedName>
</protein>
<feature type="region of interest" description="Disordered" evidence="6">
    <location>
        <begin position="1"/>
        <end position="78"/>
    </location>
</feature>
<dbReference type="PANTHER" id="PTHR15081">
    <property type="entry name" value="NUCLEAR AUTOANTIGENIC SPERM PROTEIN NASP -RELATED"/>
    <property type="match status" value="1"/>
</dbReference>
<feature type="region of interest" description="Disordered" evidence="6">
    <location>
        <begin position="375"/>
        <end position="398"/>
    </location>
</feature>
<dbReference type="GO" id="GO:0006335">
    <property type="term" value="P:DNA replication-dependent chromatin assembly"/>
    <property type="evidence" value="ECO:0007669"/>
    <property type="project" value="TreeGrafter"/>
</dbReference>
<dbReference type="SMART" id="SM00028">
    <property type="entry name" value="TPR"/>
    <property type="match status" value="3"/>
</dbReference>
<keyword evidence="5" id="KW-0539">Nucleus</keyword>
<feature type="region of interest" description="Disordered" evidence="6">
    <location>
        <begin position="183"/>
        <end position="266"/>
    </location>
</feature>
<proteinExistence type="evidence at transcript level"/>
<organism evidence="8">
    <name type="scientific">Picea sitchensis</name>
    <name type="common">Sitka spruce</name>
    <name type="synonym">Pinus sitchensis</name>
    <dbReference type="NCBI Taxonomy" id="3332"/>
    <lineage>
        <taxon>Eukaryota</taxon>
        <taxon>Viridiplantae</taxon>
        <taxon>Streptophyta</taxon>
        <taxon>Embryophyta</taxon>
        <taxon>Tracheophyta</taxon>
        <taxon>Spermatophyta</taxon>
        <taxon>Pinopsida</taxon>
        <taxon>Pinidae</taxon>
        <taxon>Conifers I</taxon>
        <taxon>Pinales</taxon>
        <taxon>Pinaceae</taxon>
        <taxon>Picea</taxon>
    </lineage>
</organism>
<dbReference type="PANTHER" id="PTHR15081:SF1">
    <property type="entry name" value="NUCLEAR AUTOANTIGENIC SPERM PROTEIN"/>
    <property type="match status" value="1"/>
</dbReference>
<dbReference type="Pfam" id="PF10516">
    <property type="entry name" value="SHNi-TPR"/>
    <property type="match status" value="1"/>
</dbReference>
<name>B8LR12_PICSI</name>
<dbReference type="InterPro" id="IPR011990">
    <property type="entry name" value="TPR-like_helical_dom_sf"/>
</dbReference>
<comment type="subcellular location">
    <subcellularLocation>
        <location evidence="1">Nucleus</location>
    </subcellularLocation>
</comment>
<keyword evidence="3" id="KW-0677">Repeat</keyword>
<dbReference type="GO" id="GO:0042393">
    <property type="term" value="F:histone binding"/>
    <property type="evidence" value="ECO:0007669"/>
    <property type="project" value="TreeGrafter"/>
</dbReference>
<dbReference type="InterPro" id="IPR019544">
    <property type="entry name" value="Tetratricopeptide_SHNi-TPR_dom"/>
</dbReference>
<dbReference type="SUPFAM" id="SSF48452">
    <property type="entry name" value="TPR-like"/>
    <property type="match status" value="2"/>
</dbReference>
<evidence type="ECO:0000256" key="2">
    <source>
        <dbReference type="ARBA" id="ARBA00008402"/>
    </source>
</evidence>
<dbReference type="InterPro" id="IPR051730">
    <property type="entry name" value="NASP-like"/>
</dbReference>
<dbReference type="Gene3D" id="1.25.40.10">
    <property type="entry name" value="Tetratricopeptide repeat domain"/>
    <property type="match status" value="1"/>
</dbReference>
<evidence type="ECO:0000256" key="1">
    <source>
        <dbReference type="ARBA" id="ARBA00004123"/>
    </source>
</evidence>
<evidence type="ECO:0000313" key="8">
    <source>
        <dbReference type="EMBL" id="ABR18092.1"/>
    </source>
</evidence>
<dbReference type="InterPro" id="IPR019734">
    <property type="entry name" value="TPR_rpt"/>
</dbReference>
<evidence type="ECO:0000256" key="3">
    <source>
        <dbReference type="ARBA" id="ARBA00022737"/>
    </source>
</evidence>
<dbReference type="EMBL" id="EF678328">
    <property type="protein sequence ID" value="ABR18092.1"/>
    <property type="molecule type" value="mRNA"/>
</dbReference>
<sequence>MSSVDPAKAAIPEEPTAVEGEGSTPAEGENQRDSVPPVENSTASAAEPGTPDCPEAGSGAGEGNEAKDDGDIAAGASPVGGLLMNGSAVGNGDAAAAEQDPLPSPKTLEDAEALFQKGCDALKADDLVEAVDSLSRALEIRVAHFGELAPECTTTYYKYGCALLYKAQDEADPFNESAALAKKAESSSKNATEVISGKVGKGEPSEPFVTEVPIKNDKGKGSVSDQDGVESMDEGTMDKEEGAEGEESDEEDAGEDVDVEGEDEEDSDLDLAWKMLESARVILDKQEDTIEKVDVISALGDVSLEREDFQTSLSDYLRALSILERLEEPNSRHISQLCFKICLALQMQNKIPDALNYCQRALSICASRMQRLTNEAETSKGESSGKDAQTNNVSEGDLHNGTLAISATEDEVNVLKGLMSDLSDKIEDLKAMMSAPPLFEVLQSLYDDKSVSQDKNACTSGNSFHEVASTESNGFDQPSLPAVPSGGNVTHLGVVGRGVKRATPVPIDVAEPSTKKILIGSTSSE</sequence>
<comment type="similarity">
    <text evidence="2">Belongs to the NASP family.</text>
</comment>
<feature type="domain" description="Tetratricopeptide SHNi-TPR" evidence="7">
    <location>
        <begin position="294"/>
        <end position="329"/>
    </location>
</feature>
<evidence type="ECO:0000256" key="4">
    <source>
        <dbReference type="ARBA" id="ARBA00022803"/>
    </source>
</evidence>
<evidence type="ECO:0000256" key="5">
    <source>
        <dbReference type="ARBA" id="ARBA00023242"/>
    </source>
</evidence>
<accession>B8LR12</accession>
<evidence type="ECO:0000259" key="7">
    <source>
        <dbReference type="Pfam" id="PF10516"/>
    </source>
</evidence>
<dbReference type="AlphaFoldDB" id="B8LR12"/>
<feature type="compositionally biased region" description="Acidic residues" evidence="6">
    <location>
        <begin position="243"/>
        <end position="266"/>
    </location>
</feature>
<dbReference type="GO" id="GO:0034080">
    <property type="term" value="P:CENP-A containing chromatin assembly"/>
    <property type="evidence" value="ECO:0007669"/>
    <property type="project" value="TreeGrafter"/>
</dbReference>
<reference evidence="8" key="1">
    <citation type="submission" date="2007-06" db="EMBL/GenBank/DDBJ databases">
        <title>Full length cDNA sequences from Sitka Spruce (Picea sitchensis).</title>
        <authorList>
            <person name="Ralph S.G."/>
            <person name="Chun H.E."/>
            <person name="Liao N."/>
            <person name="Ali J."/>
            <person name="Reid K."/>
            <person name="Kolosova N."/>
            <person name="Cooper N."/>
            <person name="Cullis C."/>
            <person name="Jancsik S."/>
            <person name="Moore R."/>
            <person name="Mayo M."/>
            <person name="Wagner S."/>
            <person name="Holt R.A."/>
            <person name="Jones S.J.M."/>
            <person name="Marra M.A."/>
            <person name="Ritland C.E."/>
            <person name="Ritland K."/>
            <person name="Bohlmann J."/>
        </authorList>
    </citation>
    <scope>NUCLEOTIDE SEQUENCE</scope>
    <source>
        <tissue evidence="8">Bark</tissue>
    </source>
</reference>
<dbReference type="GO" id="GO:0005654">
    <property type="term" value="C:nucleoplasm"/>
    <property type="evidence" value="ECO:0007669"/>
    <property type="project" value="TreeGrafter"/>
</dbReference>